<dbReference type="KEGG" id="run:DR864_10340"/>
<dbReference type="EMBL" id="CP030850">
    <property type="protein sequence ID" value="AXE18106.1"/>
    <property type="molecule type" value="Genomic_DNA"/>
</dbReference>
<reference evidence="2 3" key="1">
    <citation type="submission" date="2018-07" db="EMBL/GenBank/DDBJ databases">
        <title>Genome sequencing of Runella.</title>
        <authorList>
            <person name="Baek M.-G."/>
            <person name="Yi H."/>
        </authorList>
    </citation>
    <scope>NUCLEOTIDE SEQUENCE [LARGE SCALE GENOMIC DNA]</scope>
    <source>
        <strain evidence="2 3">HYN0085</strain>
    </source>
</reference>
<sequence>MVQALIWVEFIIPLDLFLFFGDRLDLAPPLGAGGAALGPFLLPAVLLVFIKKPMQEAAQVWTLRRELQKAKFNPEYVESLFAKQPLMPPIFEDMRVVKMGNPDAEHTLTIVTNPMCGPCVRLHPEIEAFIEYTDTVNCQFVFLGSPSVQPLVQTIMSLPNERAVEAMHRWYTAKYRDVEEWSKDVHADALHAEANQQIQLHRQWCDLAEIQATPTLYLNGRQIPLAYHLSDVENLCRILVPDGTLT</sequence>
<evidence type="ECO:0000313" key="2">
    <source>
        <dbReference type="EMBL" id="AXE18106.1"/>
    </source>
</evidence>
<keyword evidence="1" id="KW-1133">Transmembrane helix</keyword>
<evidence type="ECO:0000313" key="3">
    <source>
        <dbReference type="Proteomes" id="UP000251993"/>
    </source>
</evidence>
<dbReference type="InterPro" id="IPR036249">
    <property type="entry name" value="Thioredoxin-like_sf"/>
</dbReference>
<keyword evidence="1" id="KW-0472">Membrane</keyword>
<name>A0A344THI5_9BACT</name>
<accession>A0A344THI5</accession>
<evidence type="ECO:0000256" key="1">
    <source>
        <dbReference type="SAM" id="Phobius"/>
    </source>
</evidence>
<proteinExistence type="predicted"/>
<dbReference type="Proteomes" id="UP000251993">
    <property type="component" value="Chromosome"/>
</dbReference>
<keyword evidence="1" id="KW-0812">Transmembrane</keyword>
<feature type="transmembrane region" description="Helical" evidence="1">
    <location>
        <begin position="30"/>
        <end position="50"/>
    </location>
</feature>
<dbReference type="Gene3D" id="3.40.30.10">
    <property type="entry name" value="Glutaredoxin"/>
    <property type="match status" value="1"/>
</dbReference>
<protein>
    <submittedName>
        <fullName evidence="2">Uncharacterized protein</fullName>
    </submittedName>
</protein>
<organism evidence="2 3">
    <name type="scientific">Runella rosea</name>
    <dbReference type="NCBI Taxonomy" id="2259595"/>
    <lineage>
        <taxon>Bacteria</taxon>
        <taxon>Pseudomonadati</taxon>
        <taxon>Bacteroidota</taxon>
        <taxon>Cytophagia</taxon>
        <taxon>Cytophagales</taxon>
        <taxon>Spirosomataceae</taxon>
        <taxon>Runella</taxon>
    </lineage>
</organism>
<keyword evidence="3" id="KW-1185">Reference proteome</keyword>
<gene>
    <name evidence="2" type="ORF">DR864_10340</name>
</gene>
<dbReference type="RefSeq" id="WP_114066891.1">
    <property type="nucleotide sequence ID" value="NZ_CP030850.1"/>
</dbReference>
<dbReference type="AlphaFoldDB" id="A0A344THI5"/>
<dbReference type="OrthoDB" id="1100563at2"/>
<dbReference type="SUPFAM" id="SSF52833">
    <property type="entry name" value="Thioredoxin-like"/>
    <property type="match status" value="1"/>
</dbReference>